<evidence type="ECO:0000313" key="1">
    <source>
        <dbReference type="EMBL" id="RDU36385.1"/>
    </source>
</evidence>
<dbReference type="Proteomes" id="UP000257144">
    <property type="component" value="Unassembled WGS sequence"/>
</dbReference>
<evidence type="ECO:0008006" key="3">
    <source>
        <dbReference type="Google" id="ProtNLM"/>
    </source>
</evidence>
<dbReference type="OrthoDB" id="2680239at2"/>
<keyword evidence="2" id="KW-1185">Reference proteome</keyword>
<sequence length="66" mass="7548">MDTVKLKAFFIQSHGNAETCANDLRDYARKLYVENEITVMEFRQLIRELEAEGATVPDSAEEKPLT</sequence>
<gene>
    <name evidence="1" type="ORF">DRW41_12670</name>
</gene>
<dbReference type="InterPro" id="IPR025553">
    <property type="entry name" value="YppF"/>
</dbReference>
<dbReference type="EMBL" id="QNQT01000005">
    <property type="protein sequence ID" value="RDU36385.1"/>
    <property type="molecule type" value="Genomic_DNA"/>
</dbReference>
<proteinExistence type="predicted"/>
<accession>A0A3D8GPG7</accession>
<name>A0A3D8GPG7_9BACI</name>
<evidence type="ECO:0000313" key="2">
    <source>
        <dbReference type="Proteomes" id="UP000257144"/>
    </source>
</evidence>
<comment type="caution">
    <text evidence="1">The sequence shown here is derived from an EMBL/GenBank/DDBJ whole genome shotgun (WGS) entry which is preliminary data.</text>
</comment>
<organism evidence="1 2">
    <name type="scientific">Neobacillus piezotolerans</name>
    <dbReference type="NCBI Taxonomy" id="2259171"/>
    <lineage>
        <taxon>Bacteria</taxon>
        <taxon>Bacillati</taxon>
        <taxon>Bacillota</taxon>
        <taxon>Bacilli</taxon>
        <taxon>Bacillales</taxon>
        <taxon>Bacillaceae</taxon>
        <taxon>Neobacillus</taxon>
    </lineage>
</organism>
<dbReference type="Pfam" id="PF14178">
    <property type="entry name" value="YppF"/>
    <property type="match status" value="1"/>
</dbReference>
<dbReference type="AlphaFoldDB" id="A0A3D8GPG7"/>
<protein>
    <recommendedName>
        <fullName evidence="3">YppF-like protein</fullName>
    </recommendedName>
</protein>
<reference evidence="1 2" key="1">
    <citation type="submission" date="2018-07" db="EMBL/GenBank/DDBJ databases">
        <title>Bacillus sp. YLB-04 draft genome sequence.</title>
        <authorList>
            <person name="Yu L."/>
            <person name="Tang X."/>
        </authorList>
    </citation>
    <scope>NUCLEOTIDE SEQUENCE [LARGE SCALE GENOMIC DNA]</scope>
    <source>
        <strain evidence="1 2">YLB-04</strain>
    </source>
</reference>